<dbReference type="GO" id="GO:0000445">
    <property type="term" value="C:THO complex part of transcription export complex"/>
    <property type="evidence" value="ECO:0007669"/>
    <property type="project" value="TreeGrafter"/>
</dbReference>
<dbReference type="PANTHER" id="PTHR13265">
    <property type="entry name" value="THO COMPLEX SUBUNIT 1"/>
    <property type="match status" value="1"/>
</dbReference>
<dbReference type="GO" id="GO:0006406">
    <property type="term" value="P:mRNA export from nucleus"/>
    <property type="evidence" value="ECO:0007669"/>
    <property type="project" value="TreeGrafter"/>
</dbReference>
<name>A0A6A5RZ19_9PLEO</name>
<evidence type="ECO:0000313" key="3">
    <source>
        <dbReference type="Proteomes" id="UP000800082"/>
    </source>
</evidence>
<sequence>MAVPGVPQNSTAARLDELLHRARSVKRSNSIEPPLQVAELVPESESLFSDINGEKDTLSTAVESAAKGVFYANIGSTKIDEPEFVTVWNLLDILQYCGDRDICSAQLVLLLIEELLDSQSLAQCRTVFNFLESRREAIIAISSQNKSLVILRLCNELLRRLSRAEDPVFCGRVYIFMFQSFPLGDKSSVNLRGNFHVENVTTFEDFLADTPANEDAMQVDNDASAPTIKTTAASEDPATRPGNSLKGKADQPKTLNIDTLYPVFWSLQHSFSNPPRLFEENNFKDFRSSLEATLAKFKEVPKVIQSGDIERKKGPKPSSGDSYDVFANTFNPKYLTSRDLFKLELSDLAFQRHILVQALILVDFLLTLTDKAKSKPLYQNAQKAMQYNFTMREQDTEWALGIKTAIANYLQEGPDGKFYYRMVDTVLSRDKNWVRWKMENCQPFTRKRVDTAQFLTSKSDAVRAVAKKRPMEPMGVPSSLDFLYNTEAEKGLSQLRQRDRYDTPVKSKTPFAVLTTTRFNAPSAETYAKKVKMIDLDLEIANNESEKREIEEKKSSYIWRGLRAASQKQLSSFEKIERGRGLEALQPTPSQTEIAGDNTAPTVPEGRDAAPLEEQHSVEEQRAEQRDQVTADTEMK</sequence>
<dbReference type="RefSeq" id="XP_033453017.1">
    <property type="nucleotide sequence ID" value="XM_033588583.1"/>
</dbReference>
<feature type="region of interest" description="Disordered" evidence="1">
    <location>
        <begin position="225"/>
        <end position="251"/>
    </location>
</feature>
<evidence type="ECO:0000256" key="1">
    <source>
        <dbReference type="SAM" id="MobiDB-lite"/>
    </source>
</evidence>
<dbReference type="GeneID" id="54346230"/>
<feature type="region of interest" description="Disordered" evidence="1">
    <location>
        <begin position="578"/>
        <end position="636"/>
    </location>
</feature>
<dbReference type="OrthoDB" id="10257415at2759"/>
<proteinExistence type="predicted"/>
<dbReference type="Proteomes" id="UP000800082">
    <property type="component" value="Unassembled WGS sequence"/>
</dbReference>
<organism evidence="2 3">
    <name type="scientific">Didymella exigua CBS 183.55</name>
    <dbReference type="NCBI Taxonomy" id="1150837"/>
    <lineage>
        <taxon>Eukaryota</taxon>
        <taxon>Fungi</taxon>
        <taxon>Dikarya</taxon>
        <taxon>Ascomycota</taxon>
        <taxon>Pezizomycotina</taxon>
        <taxon>Dothideomycetes</taxon>
        <taxon>Pleosporomycetidae</taxon>
        <taxon>Pleosporales</taxon>
        <taxon>Pleosporineae</taxon>
        <taxon>Didymellaceae</taxon>
        <taxon>Didymella</taxon>
    </lineage>
</organism>
<gene>
    <name evidence="2" type="ORF">M421DRAFT_248841</name>
</gene>
<keyword evidence="3" id="KW-1185">Reference proteome</keyword>
<dbReference type="InterPro" id="IPR021861">
    <property type="entry name" value="THO_THOC1"/>
</dbReference>
<dbReference type="Pfam" id="PF11957">
    <property type="entry name" value="efThoc1"/>
    <property type="match status" value="1"/>
</dbReference>
<evidence type="ECO:0000313" key="2">
    <source>
        <dbReference type="EMBL" id="KAF1932769.1"/>
    </source>
</evidence>
<reference evidence="2" key="1">
    <citation type="journal article" date="2020" name="Stud. Mycol.">
        <title>101 Dothideomycetes genomes: a test case for predicting lifestyles and emergence of pathogens.</title>
        <authorList>
            <person name="Haridas S."/>
            <person name="Albert R."/>
            <person name="Binder M."/>
            <person name="Bloem J."/>
            <person name="Labutti K."/>
            <person name="Salamov A."/>
            <person name="Andreopoulos B."/>
            <person name="Baker S."/>
            <person name="Barry K."/>
            <person name="Bills G."/>
            <person name="Bluhm B."/>
            <person name="Cannon C."/>
            <person name="Castanera R."/>
            <person name="Culley D."/>
            <person name="Daum C."/>
            <person name="Ezra D."/>
            <person name="Gonzalez J."/>
            <person name="Henrissat B."/>
            <person name="Kuo A."/>
            <person name="Liang C."/>
            <person name="Lipzen A."/>
            <person name="Lutzoni F."/>
            <person name="Magnuson J."/>
            <person name="Mondo S."/>
            <person name="Nolan M."/>
            <person name="Ohm R."/>
            <person name="Pangilinan J."/>
            <person name="Park H.-J."/>
            <person name="Ramirez L."/>
            <person name="Alfaro M."/>
            <person name="Sun H."/>
            <person name="Tritt A."/>
            <person name="Yoshinaga Y."/>
            <person name="Zwiers L.-H."/>
            <person name="Turgeon B."/>
            <person name="Goodwin S."/>
            <person name="Spatafora J."/>
            <person name="Crous P."/>
            <person name="Grigoriev I."/>
        </authorList>
    </citation>
    <scope>NUCLEOTIDE SEQUENCE</scope>
    <source>
        <strain evidence="2">CBS 183.55</strain>
    </source>
</reference>
<dbReference type="AlphaFoldDB" id="A0A6A5RZ19"/>
<accession>A0A6A5RZ19</accession>
<dbReference type="EMBL" id="ML978958">
    <property type="protein sequence ID" value="KAF1932769.1"/>
    <property type="molecule type" value="Genomic_DNA"/>
</dbReference>
<feature type="compositionally biased region" description="Basic and acidic residues" evidence="1">
    <location>
        <begin position="605"/>
        <end position="636"/>
    </location>
</feature>
<dbReference type="PANTHER" id="PTHR13265:SF0">
    <property type="entry name" value="HPR1"/>
    <property type="match status" value="1"/>
</dbReference>
<protein>
    <submittedName>
        <fullName evidence="2">Nuclear matrix protein</fullName>
    </submittedName>
</protein>